<dbReference type="InterPro" id="IPR012334">
    <property type="entry name" value="Pectin_lyas_fold"/>
</dbReference>
<reference evidence="5 6" key="1">
    <citation type="submission" date="2016-10" db="EMBL/GenBank/DDBJ databases">
        <authorList>
            <person name="de Groot N.N."/>
        </authorList>
    </citation>
    <scope>NUCLEOTIDE SEQUENCE [LARGE SCALE GENOMIC DNA]</scope>
    <source>
        <strain evidence="5 6">KPR-7B</strain>
    </source>
</reference>
<dbReference type="Gene3D" id="2.160.20.10">
    <property type="entry name" value="Single-stranded right-handed beta-helix, Pectin lyase-like"/>
    <property type="match status" value="1"/>
</dbReference>
<dbReference type="InterPro" id="IPR011050">
    <property type="entry name" value="Pectin_lyase_fold/virulence"/>
</dbReference>
<dbReference type="Pfam" id="PF18841">
    <property type="entry name" value="B_solenoid_dext"/>
    <property type="match status" value="1"/>
</dbReference>
<proteinExistence type="predicted"/>
<dbReference type="OrthoDB" id="9806081at2"/>
<dbReference type="Gene3D" id="2.60.40.1190">
    <property type="match status" value="1"/>
</dbReference>
<name>A0A1G9RVU7_9ACTO</name>
<dbReference type="Pfam" id="PF17433">
    <property type="entry name" value="Glyco_hydro_49N"/>
    <property type="match status" value="1"/>
</dbReference>
<evidence type="ECO:0000256" key="1">
    <source>
        <dbReference type="SAM" id="SignalP"/>
    </source>
</evidence>
<dbReference type="Pfam" id="PF18783">
    <property type="entry name" value="IPU_b_solenoid"/>
    <property type="match status" value="1"/>
</dbReference>
<feature type="domain" description="Glucodextranase-like C-terminal" evidence="3">
    <location>
        <begin position="744"/>
        <end position="972"/>
    </location>
</feature>
<feature type="domain" description="Glycoside hydrolase family 49 N-terminal" evidence="4">
    <location>
        <begin position="70"/>
        <end position="253"/>
    </location>
</feature>
<dbReference type="EMBL" id="FNHU01000001">
    <property type="protein sequence ID" value="SDM27137.1"/>
    <property type="molecule type" value="Genomic_DNA"/>
</dbReference>
<dbReference type="AlphaFoldDB" id="A0A1G9RVU7"/>
<dbReference type="InterPro" id="IPR041274">
    <property type="entry name" value="IPU_b_solenoid"/>
</dbReference>
<dbReference type="InterPro" id="IPR019248">
    <property type="entry name" value="Glucodextran_C"/>
</dbReference>
<organism evidence="5 6">
    <name type="scientific">Actinomyces ruminicola</name>
    <dbReference type="NCBI Taxonomy" id="332524"/>
    <lineage>
        <taxon>Bacteria</taxon>
        <taxon>Bacillati</taxon>
        <taxon>Actinomycetota</taxon>
        <taxon>Actinomycetes</taxon>
        <taxon>Actinomycetales</taxon>
        <taxon>Actinomycetaceae</taxon>
        <taxon>Actinomyces</taxon>
    </lineage>
</organism>
<dbReference type="InterPro" id="IPR035953">
    <property type="entry name" value="Dextranase_N-ter"/>
</dbReference>
<dbReference type="Gene3D" id="2.60.40.10">
    <property type="entry name" value="Immunoglobulins"/>
    <property type="match status" value="1"/>
</dbReference>
<evidence type="ECO:0000313" key="6">
    <source>
        <dbReference type="Proteomes" id="UP000199671"/>
    </source>
</evidence>
<dbReference type="SUPFAM" id="SSF49344">
    <property type="entry name" value="CBD9-like"/>
    <property type="match status" value="1"/>
</dbReference>
<dbReference type="SUPFAM" id="SSF101596">
    <property type="entry name" value="Dextranase, N-terminal domain"/>
    <property type="match status" value="1"/>
</dbReference>
<dbReference type="SUPFAM" id="SSF81296">
    <property type="entry name" value="E set domains"/>
    <property type="match status" value="1"/>
</dbReference>
<dbReference type="InterPro" id="IPR041402">
    <property type="entry name" value="B_solenoid_dext"/>
</dbReference>
<evidence type="ECO:0000259" key="2">
    <source>
        <dbReference type="Pfam" id="PF03718"/>
    </source>
</evidence>
<evidence type="ECO:0000259" key="3">
    <source>
        <dbReference type="Pfam" id="PF09985"/>
    </source>
</evidence>
<dbReference type="SUPFAM" id="SSF51126">
    <property type="entry name" value="Pectin lyase-like"/>
    <property type="match status" value="1"/>
</dbReference>
<dbReference type="GO" id="GO:0004553">
    <property type="term" value="F:hydrolase activity, hydrolyzing O-glycosyl compounds"/>
    <property type="evidence" value="ECO:0007669"/>
    <property type="project" value="InterPro"/>
</dbReference>
<dbReference type="InterPro" id="IPR023226">
    <property type="entry name" value="Glyco_hydro_49_N_dom"/>
</dbReference>
<protein>
    <submittedName>
        <fullName evidence="5">Glucodextranase, domain B</fullName>
    </submittedName>
</protein>
<sequence length="997" mass="105933">MQHQRLTPARAALKACVIALACATALTGCVKPHPNVGNRPAPSPAGSAAPADGASIINPEDAASAAPVDAHTGAVHTWGHEGAVKNAAGTIADDQVRQSPYYTVRVAPAQSPQDAQESFTYLSIPRNGEGKRGYTSSDGAEFAADAGASMSWSTFEYATDVVVDVTLNTGATIASADEVTIRPTSLNLGKTLVDERTVRVTVPASAEGRRFSVDFDPELMTVYANASGLTTQADGNTVIETEPRNSLVIFAQPPASADTIPTAADGAIEYVEPGEVKDLDSTTAEILYFKPGTYWMGSDYRAMLPENVRWVYLAPGAFVKGAFRFTDPTEADGGQTDYRVTGYGVLSGEQYPYESDTANNYQRKAEDADNCHATCVKMLQFGSSDAEQTLRLQGVTIKEPPYHSFVVYGNEDTFRMDVSNYQQVGGWYWQTDGIELYSGSTMRNTFFHANDDVLKLYHSQVSVRDTVVWKNENGPVIQWGWSPRSIDGVDVDGTAVIHNRMYSGGVGYNTCVFNSSSHWQDMNATNTADPATTVRNLRFTNTTVEGAVNCAMRIYALSNTENIEIDGFHIDAWGGQDPHLQQSVLRLLTSADGDRVTLGNEITDHNGLYLHNYTVGGEAILKAGDNWASYETGRLNFDAETWDGWNAEADGQPQGPAPALTVSGLTDGTTLASRQVELTGTTDAARVVVTVNGQAQDVPVTAGAFDAAVELTGITNTVRVAAYSDAGVASVERYVVQAYGEAVGSLTDPQGDDHGPGSYTYPTDSAFTPGGFDLTAMDVYRDGDTVRFVTSVASEVTNPWGANGMSTQRLNLYLRAAGAADVAGTDEVTALLPGTNTFAAGAWDLAIVGDGRNEGAAYGPGVYDAEGTRLGPVALTVVGNRIILSVDAELLGDMDLARAGYQVSMYSSSEDGEAVGNVRPVYSPACFAGQTCESWVAQYRIGGGKGELTGQSPYDTDLTDSNAIDMITGDADQAAVMDLNQERIVAPYVALSAPSAG</sequence>
<dbReference type="Pfam" id="PF09985">
    <property type="entry name" value="Glucodextran_C"/>
    <property type="match status" value="1"/>
</dbReference>
<dbReference type="PROSITE" id="PS51257">
    <property type="entry name" value="PROKAR_LIPOPROTEIN"/>
    <property type="match status" value="1"/>
</dbReference>
<evidence type="ECO:0000259" key="4">
    <source>
        <dbReference type="Pfam" id="PF17433"/>
    </source>
</evidence>
<accession>A0A1G9RVU7</accession>
<keyword evidence="1" id="KW-0732">Signal</keyword>
<dbReference type="GO" id="GO:0005975">
    <property type="term" value="P:carbohydrate metabolic process"/>
    <property type="evidence" value="ECO:0007669"/>
    <property type="project" value="UniProtKB-ARBA"/>
</dbReference>
<dbReference type="InterPro" id="IPR014756">
    <property type="entry name" value="Ig_E-set"/>
</dbReference>
<dbReference type="Gene3D" id="2.60.350.10">
    <property type="entry name" value="Dextranase, N-terminal"/>
    <property type="match status" value="1"/>
</dbReference>
<dbReference type="Pfam" id="PF03718">
    <property type="entry name" value="Glyco_hydro_49"/>
    <property type="match status" value="1"/>
</dbReference>
<dbReference type="Proteomes" id="UP000199671">
    <property type="component" value="Unassembled WGS sequence"/>
</dbReference>
<dbReference type="InterPro" id="IPR005192">
    <property type="entry name" value="Glyco_hydro_49_C"/>
</dbReference>
<evidence type="ECO:0000313" key="5">
    <source>
        <dbReference type="EMBL" id="SDM27137.1"/>
    </source>
</evidence>
<dbReference type="InterPro" id="IPR013783">
    <property type="entry name" value="Ig-like_fold"/>
</dbReference>
<feature type="chain" id="PRO_5011535332" evidence="1">
    <location>
        <begin position="22"/>
        <end position="997"/>
    </location>
</feature>
<feature type="signal peptide" evidence="1">
    <location>
        <begin position="1"/>
        <end position="21"/>
    </location>
</feature>
<dbReference type="CDD" id="cd09626">
    <property type="entry name" value="DOMON_glucodextranase_like"/>
    <property type="match status" value="1"/>
</dbReference>
<dbReference type="RefSeq" id="WP_092606897.1">
    <property type="nucleotide sequence ID" value="NZ_FNHU01000001.1"/>
</dbReference>
<gene>
    <name evidence="5" type="ORF">SAMN04487766_101165</name>
</gene>
<feature type="domain" description="Glycoside hydrolase family 49 C-terminal" evidence="2">
    <location>
        <begin position="525"/>
        <end position="647"/>
    </location>
</feature>